<feature type="transmembrane region" description="Helical" evidence="1">
    <location>
        <begin position="63"/>
        <end position="94"/>
    </location>
</feature>
<proteinExistence type="predicted"/>
<reference evidence="2 3" key="1">
    <citation type="submission" date="2021-03" db="EMBL/GenBank/DDBJ databases">
        <title>Complete genome of Parasphingorhabdus_sp.JHSY0214.</title>
        <authorList>
            <person name="Yoo J.H."/>
            <person name="Bae J.W."/>
        </authorList>
    </citation>
    <scope>NUCLEOTIDE SEQUENCE [LARGE SCALE GENOMIC DNA]</scope>
    <source>
        <strain evidence="2 3">JHSY0214</strain>
    </source>
</reference>
<dbReference type="Proteomes" id="UP000663923">
    <property type="component" value="Chromosome"/>
</dbReference>
<name>A0ABX7T0N3_9SPHN</name>
<evidence type="ECO:0000313" key="2">
    <source>
        <dbReference type="EMBL" id="QTD55096.1"/>
    </source>
</evidence>
<evidence type="ECO:0000256" key="1">
    <source>
        <dbReference type="SAM" id="Phobius"/>
    </source>
</evidence>
<keyword evidence="1" id="KW-0812">Transmembrane</keyword>
<gene>
    <name evidence="2" type="ORF">J4G78_12790</name>
</gene>
<protein>
    <recommendedName>
        <fullName evidence="4">Glycerophosphoryl diester phosphodiesterase membrane domain-containing protein</fullName>
    </recommendedName>
</protein>
<evidence type="ECO:0000313" key="3">
    <source>
        <dbReference type="Proteomes" id="UP000663923"/>
    </source>
</evidence>
<feature type="transmembrane region" description="Helical" evidence="1">
    <location>
        <begin position="144"/>
        <end position="165"/>
    </location>
</feature>
<keyword evidence="3" id="KW-1185">Reference proteome</keyword>
<organism evidence="2 3">
    <name type="scientific">Parasphingorhabdus cellanae</name>
    <dbReference type="NCBI Taxonomy" id="2806553"/>
    <lineage>
        <taxon>Bacteria</taxon>
        <taxon>Pseudomonadati</taxon>
        <taxon>Pseudomonadota</taxon>
        <taxon>Alphaproteobacteria</taxon>
        <taxon>Sphingomonadales</taxon>
        <taxon>Sphingomonadaceae</taxon>
        <taxon>Parasphingorhabdus</taxon>
    </lineage>
</organism>
<accession>A0ABX7T0N3</accession>
<sequence length="251" mass="27094">MTFDIGRVMSAAFTVIARHPVVFLGLSLIVAGLPYGLMQFFALNPDGLAAPFLEGMFTDFDDYWLTFIFAGTGMFFVYFTLTILLQAMLIVATVRDMRSQDVDIGLCFAEAMKRFLPLIGLAILSLLGIMLGLVLFIVPGVILFLMWMVAAPVMVIENLGITDSLKRSAELASGSKGMMFLLMIIFMIASGILSGMAEGLGFFNSTASVFLTIIAETAIAAVQAAGVAALYVELRTVKEGPFTDTLSDIFA</sequence>
<feature type="transmembrane region" description="Helical" evidence="1">
    <location>
        <begin position="209"/>
        <end position="232"/>
    </location>
</feature>
<dbReference type="EMBL" id="CP071794">
    <property type="protein sequence ID" value="QTD55096.1"/>
    <property type="molecule type" value="Genomic_DNA"/>
</dbReference>
<keyword evidence="1" id="KW-1133">Transmembrane helix</keyword>
<feature type="transmembrane region" description="Helical" evidence="1">
    <location>
        <begin position="115"/>
        <end position="138"/>
    </location>
</feature>
<keyword evidence="1" id="KW-0472">Membrane</keyword>
<dbReference type="RefSeq" id="WP_207986921.1">
    <property type="nucleotide sequence ID" value="NZ_CP071794.1"/>
</dbReference>
<evidence type="ECO:0008006" key="4">
    <source>
        <dbReference type="Google" id="ProtNLM"/>
    </source>
</evidence>
<feature type="transmembrane region" description="Helical" evidence="1">
    <location>
        <begin position="177"/>
        <end position="197"/>
    </location>
</feature>
<feature type="transmembrane region" description="Helical" evidence="1">
    <location>
        <begin position="21"/>
        <end position="43"/>
    </location>
</feature>